<evidence type="ECO:0000259" key="10">
    <source>
        <dbReference type="PROSITE" id="PS51007"/>
    </source>
</evidence>
<dbReference type="PANTHER" id="PTHR30600">
    <property type="entry name" value="CYTOCHROME C PEROXIDASE-RELATED"/>
    <property type="match status" value="1"/>
</dbReference>
<dbReference type="PANTHER" id="PTHR30600:SF10">
    <property type="entry name" value="BLL6722 PROTEIN"/>
    <property type="match status" value="1"/>
</dbReference>
<feature type="chain" id="PRO_5046316561" evidence="9">
    <location>
        <begin position="24"/>
        <end position="353"/>
    </location>
</feature>
<dbReference type="NCBIfam" id="TIGR03791">
    <property type="entry name" value="TTQ_mauG"/>
    <property type="match status" value="1"/>
</dbReference>
<comment type="caution">
    <text evidence="11">The sequence shown here is derived from an EMBL/GenBank/DDBJ whole genome shotgun (WGS) entry which is preliminary data.</text>
</comment>
<dbReference type="SUPFAM" id="SSF46626">
    <property type="entry name" value="Cytochrome c"/>
    <property type="match status" value="2"/>
</dbReference>
<keyword evidence="5" id="KW-0574">Periplasm</keyword>
<feature type="domain" description="Cytochrome c" evidence="10">
    <location>
        <begin position="219"/>
        <end position="341"/>
    </location>
</feature>
<keyword evidence="7 8" id="KW-0408">Iron</keyword>
<dbReference type="Proteomes" id="UP001349262">
    <property type="component" value="Unassembled WGS sequence"/>
</dbReference>
<protein>
    <submittedName>
        <fullName evidence="11">Tryptophan tryptophylquinone biosynthesis enzyme MauG</fullName>
    </submittedName>
</protein>
<dbReference type="Gene3D" id="1.10.760.10">
    <property type="entry name" value="Cytochrome c-like domain"/>
    <property type="match status" value="2"/>
</dbReference>
<evidence type="ECO:0000256" key="8">
    <source>
        <dbReference type="PROSITE-ProRule" id="PRU00433"/>
    </source>
</evidence>
<dbReference type="InterPro" id="IPR036909">
    <property type="entry name" value="Cyt_c-like_dom_sf"/>
</dbReference>
<dbReference type="InterPro" id="IPR026259">
    <property type="entry name" value="MauG/Cytc_peroxidase"/>
</dbReference>
<sequence length="353" mass="38406">MRPILPISVLVAWTVIVCGGAYAVTTCSGAATATAGASQHDLVALKERFRRPEQVPFPKANPLTPEKVTLGKALFFDPRLSRSGSVSCATCHNPSLGWSDGLTRAVGFGMVSLPRRTPPVRNLAWATAFQWDGRADSLEAQARMPITAPDEMNMSMDLVVERLKAVSGYAALFRDAFGGEEPIGARHVTAALATFQRTLVSAEAPFDRWASGEESAIGADAKRGFALFTGKGGCAACHSTWRFTDDSFHDIGLKTSDDLGRGKFAPPNVTAMRYAFKTPSLRDLRMQGPYMHDGQLGSLDAVLDHYIKGGERRPSLSFEMKPFEMSERERLDLIAFLETLRAEPVTITLPQLP</sequence>
<evidence type="ECO:0000256" key="4">
    <source>
        <dbReference type="ARBA" id="ARBA00022729"/>
    </source>
</evidence>
<keyword evidence="12" id="KW-1185">Reference proteome</keyword>
<feature type="signal peptide" evidence="9">
    <location>
        <begin position="1"/>
        <end position="23"/>
    </location>
</feature>
<reference evidence="11 12" key="1">
    <citation type="journal article" date="2012" name="Genet. Mol. Biol.">
        <title>Analysis of 16S rRNA and mxaF genes revealing insights into Methylobacterium niche-specific plant association.</title>
        <authorList>
            <person name="Dourado M.N."/>
            <person name="Andreote F.D."/>
            <person name="Dini-Andreote F."/>
            <person name="Conti R."/>
            <person name="Araujo J.M."/>
            <person name="Araujo W.L."/>
        </authorList>
    </citation>
    <scope>NUCLEOTIDE SEQUENCE [LARGE SCALE GENOMIC DNA]</scope>
    <source>
        <strain evidence="11 12">SR1.6/4</strain>
    </source>
</reference>
<comment type="subcellular location">
    <subcellularLocation>
        <location evidence="1">Periplasm</location>
    </subcellularLocation>
</comment>
<proteinExistence type="predicted"/>
<dbReference type="EMBL" id="MLBY01000001">
    <property type="protein sequence ID" value="MEE7455261.1"/>
    <property type="molecule type" value="Genomic_DNA"/>
</dbReference>
<evidence type="ECO:0000256" key="2">
    <source>
        <dbReference type="ARBA" id="ARBA00022617"/>
    </source>
</evidence>
<dbReference type="PROSITE" id="PS51007">
    <property type="entry name" value="CYTC"/>
    <property type="match status" value="2"/>
</dbReference>
<dbReference type="Pfam" id="PF03150">
    <property type="entry name" value="CCP_MauG"/>
    <property type="match status" value="1"/>
</dbReference>
<evidence type="ECO:0000313" key="11">
    <source>
        <dbReference type="EMBL" id="MEE7455261.1"/>
    </source>
</evidence>
<dbReference type="InterPro" id="IPR051395">
    <property type="entry name" value="Cytochrome_c_Peroxidase/MauG"/>
</dbReference>
<evidence type="ECO:0000256" key="7">
    <source>
        <dbReference type="ARBA" id="ARBA00023004"/>
    </source>
</evidence>
<keyword evidence="3 8" id="KW-0479">Metal-binding</keyword>
<organism evidence="11 12">
    <name type="scientific">Methylobacterium radiotolerans</name>
    <dbReference type="NCBI Taxonomy" id="31998"/>
    <lineage>
        <taxon>Bacteria</taxon>
        <taxon>Pseudomonadati</taxon>
        <taxon>Pseudomonadota</taxon>
        <taxon>Alphaproteobacteria</taxon>
        <taxon>Hyphomicrobiales</taxon>
        <taxon>Methylobacteriaceae</taxon>
        <taxon>Methylobacterium</taxon>
    </lineage>
</organism>
<dbReference type="InterPro" id="IPR009056">
    <property type="entry name" value="Cyt_c-like_dom"/>
</dbReference>
<gene>
    <name evidence="11" type="primary">mauG</name>
    <name evidence="11" type="ORF">MRSR164_00100</name>
</gene>
<keyword evidence="6" id="KW-0560">Oxidoreductase</keyword>
<dbReference type="InterPro" id="IPR004852">
    <property type="entry name" value="Di-haem_cyt_c_peroxidsae"/>
</dbReference>
<keyword evidence="2 8" id="KW-0349">Heme</keyword>
<feature type="domain" description="Cytochrome c" evidence="10">
    <location>
        <begin position="66"/>
        <end position="167"/>
    </location>
</feature>
<keyword evidence="4 9" id="KW-0732">Signal</keyword>
<accession>A0ABU7T405</accession>
<evidence type="ECO:0000256" key="1">
    <source>
        <dbReference type="ARBA" id="ARBA00004418"/>
    </source>
</evidence>
<name>A0ABU7T405_9HYPH</name>
<dbReference type="InterPro" id="IPR022394">
    <property type="entry name" value="Methylamine_utilis_MauG"/>
</dbReference>
<evidence type="ECO:0000313" key="12">
    <source>
        <dbReference type="Proteomes" id="UP001349262"/>
    </source>
</evidence>
<evidence type="ECO:0000256" key="3">
    <source>
        <dbReference type="ARBA" id="ARBA00022723"/>
    </source>
</evidence>
<evidence type="ECO:0000256" key="9">
    <source>
        <dbReference type="SAM" id="SignalP"/>
    </source>
</evidence>
<evidence type="ECO:0000256" key="6">
    <source>
        <dbReference type="ARBA" id="ARBA00023002"/>
    </source>
</evidence>
<dbReference type="PIRSF" id="PIRSF000294">
    <property type="entry name" value="Cytochrome-c_peroxidase"/>
    <property type="match status" value="1"/>
</dbReference>
<evidence type="ECO:0000256" key="5">
    <source>
        <dbReference type="ARBA" id="ARBA00022764"/>
    </source>
</evidence>